<evidence type="ECO:0008006" key="3">
    <source>
        <dbReference type="Google" id="ProtNLM"/>
    </source>
</evidence>
<evidence type="ECO:0000313" key="2">
    <source>
        <dbReference type="Proteomes" id="UP000049828"/>
    </source>
</evidence>
<protein>
    <recommendedName>
        <fullName evidence="3">DGQHR domain-containing protein</fullName>
    </recommendedName>
</protein>
<reference evidence="2" key="1">
    <citation type="submission" date="2015-05" db="EMBL/GenBank/DDBJ databases">
        <authorList>
            <consortium name="Pathogen Informatics"/>
        </authorList>
    </citation>
    <scope>NUCLEOTIDE SEQUENCE [LARGE SCALE GENOMIC DNA]</scope>
    <source>
        <strain evidence="2">L1-83</strain>
    </source>
</reference>
<keyword evidence="2" id="KW-1185">Reference proteome</keyword>
<dbReference type="CDD" id="cd16413">
    <property type="entry name" value="DGQHR_domain"/>
    <property type="match status" value="1"/>
</dbReference>
<name>A0A0M6WGD0_9FIRM</name>
<dbReference type="RefSeq" id="WP_021922311.1">
    <property type="nucleotide sequence ID" value="NZ_CVRS01000061.1"/>
</dbReference>
<dbReference type="NCBIfam" id="TIGR03187">
    <property type="entry name" value="DGQHR"/>
    <property type="match status" value="1"/>
</dbReference>
<dbReference type="EMBL" id="CVRS01000061">
    <property type="protein sequence ID" value="CRL35555.1"/>
    <property type="molecule type" value="Genomic_DNA"/>
</dbReference>
<gene>
    <name evidence="1" type="ORF">RIL183_17091</name>
</gene>
<dbReference type="OrthoDB" id="9789139at2"/>
<sequence length="363" mass="41597">MFESLQLKQENVLMYMTKMKISELEKYSVVKHYNATNETDYQRPPMPAHYRKIAKYFMTESKPILPSAIIAAMGKDDYEYDGTNLIIKNKIRIVDGQHRIEGMKCLKEGYSKNSIDRYKELNETFDLPVIIMVIEDPNDLIEIDAFINLNSKGKKVRTDLAVALKNKKTKSAMDNSKCCEVDDDIKLAISMEVSNKLNGNPTSKWYGLIIQADEVGNRNEQPISIIAFSRSIRPIVDRYCELKLNNQLCAEKYEEVVDDICGVIENAWKCVEERWSECFNDDGSYNSSYNICKGIGVNTLFGVFSEVYDNNVTGYDNFKEILNKTEIDVKDWLVGGTFTGYASYQGFSLIKKLIKGQLSRNEF</sequence>
<evidence type="ECO:0000313" key="1">
    <source>
        <dbReference type="EMBL" id="CRL35555.1"/>
    </source>
</evidence>
<dbReference type="InterPro" id="IPR017601">
    <property type="entry name" value="DGQHR-contain_dom"/>
</dbReference>
<dbReference type="AlphaFoldDB" id="A0A0M6WGD0"/>
<dbReference type="Pfam" id="PF14072">
    <property type="entry name" value="DndB"/>
    <property type="match status" value="1"/>
</dbReference>
<proteinExistence type="predicted"/>
<dbReference type="InterPro" id="IPR017642">
    <property type="entry name" value="DNA_S_mod_DndB"/>
</dbReference>
<accession>A0A0M6WGD0</accession>
<organism evidence="1 2">
    <name type="scientific">Roseburia inulinivorans</name>
    <dbReference type="NCBI Taxonomy" id="360807"/>
    <lineage>
        <taxon>Bacteria</taxon>
        <taxon>Bacillati</taxon>
        <taxon>Bacillota</taxon>
        <taxon>Clostridia</taxon>
        <taxon>Lachnospirales</taxon>
        <taxon>Lachnospiraceae</taxon>
        <taxon>Roseburia</taxon>
    </lineage>
</organism>
<dbReference type="Proteomes" id="UP000049828">
    <property type="component" value="Unassembled WGS sequence"/>
</dbReference>